<dbReference type="EMBL" id="JMQC01000008">
    <property type="protein sequence ID" value="KFN03616.1"/>
    <property type="molecule type" value="Genomic_DNA"/>
</dbReference>
<dbReference type="CDD" id="cd02516">
    <property type="entry name" value="CDP-ME_synthetase"/>
    <property type="match status" value="1"/>
</dbReference>
<accession>A0A090ZHB1</accession>
<dbReference type="SUPFAM" id="SSF53448">
    <property type="entry name" value="Nucleotide-diphospho-sugar transferases"/>
    <property type="match status" value="1"/>
</dbReference>
<sequence length="226" mass="25335">MYTLIIPAAGQGKRMGAGKNKLFLLINEVPIIVHTLRAFEKDEVCKSIIMAINEEERPYFEELMQKYPIEKQVQFIQGGAERQDSVYNALQHVKEVDYVLVHDGARPFVTNKMTREVLTMAEKHGASICAVPVKDTVKKVEQNVVIETVERSQLKAVQTPQGFSVALLLEAHRSAKQSCFLGTDDASLVERIGKQVGVVEGSYYNIKVTTPEDLLIAESFLQVQKK</sequence>
<keyword evidence="11" id="KW-1185">Reference proteome</keyword>
<dbReference type="Gene3D" id="3.90.550.10">
    <property type="entry name" value="Spore Coat Polysaccharide Biosynthesis Protein SpsA, Chain A"/>
    <property type="match status" value="1"/>
</dbReference>
<proteinExistence type="inferred from homology"/>
<comment type="pathway">
    <text evidence="2 7">Isoprenoid biosynthesis; isopentenyl diphosphate biosynthesis via DXP pathway; isopentenyl diphosphate from 1-deoxy-D-xylulose 5-phosphate: step 2/6.</text>
</comment>
<dbReference type="GO" id="GO:0019288">
    <property type="term" value="P:isopentenyl diphosphate biosynthetic process, methylerythritol 4-phosphate pathway"/>
    <property type="evidence" value="ECO:0007669"/>
    <property type="project" value="UniProtKB-UniRule"/>
</dbReference>
<dbReference type="UniPathway" id="UPA00056">
    <property type="reaction ID" value="UER00093"/>
</dbReference>
<dbReference type="InterPro" id="IPR034683">
    <property type="entry name" value="IspD/TarI"/>
</dbReference>
<evidence type="ECO:0000256" key="2">
    <source>
        <dbReference type="ARBA" id="ARBA00004787"/>
    </source>
</evidence>
<dbReference type="FunFam" id="3.90.550.10:FF:000003">
    <property type="entry name" value="2-C-methyl-D-erythritol 4-phosphate cytidylyltransferase"/>
    <property type="match status" value="1"/>
</dbReference>
<dbReference type="PROSITE" id="PS01295">
    <property type="entry name" value="ISPD"/>
    <property type="match status" value="1"/>
</dbReference>
<feature type="site" description="Transition state stabilizer" evidence="7">
    <location>
        <position position="21"/>
    </location>
</feature>
<keyword evidence="6 7" id="KW-0414">Isoprene biosynthesis</keyword>
<gene>
    <name evidence="7 8" type="primary">ispD</name>
    <name evidence="9" type="ORF">D0U04_19975</name>
    <name evidence="8" type="ORF">DJ93_2585</name>
</gene>
<evidence type="ECO:0000313" key="10">
    <source>
        <dbReference type="Proteomes" id="UP000029389"/>
    </source>
</evidence>
<evidence type="ECO:0000256" key="5">
    <source>
        <dbReference type="ARBA" id="ARBA00022695"/>
    </source>
</evidence>
<evidence type="ECO:0000313" key="9">
    <source>
        <dbReference type="EMBL" id="RFT65013.1"/>
    </source>
</evidence>
<feature type="site" description="Transition state stabilizer" evidence="7">
    <location>
        <position position="14"/>
    </location>
</feature>
<dbReference type="AlphaFoldDB" id="A0A090ZHB1"/>
<protein>
    <recommendedName>
        <fullName evidence="7">2-C-methyl-D-erythritol 4-phosphate cytidylyltransferase</fullName>
        <ecNumber evidence="7">2.7.7.60</ecNumber>
    </recommendedName>
    <alternativeName>
        <fullName evidence="7">4-diphosphocytidyl-2C-methyl-D-erythritol synthase</fullName>
    </alternativeName>
    <alternativeName>
        <fullName evidence="7">MEP cytidylyltransferase</fullName>
        <shortName evidence="7">MCT</shortName>
    </alternativeName>
</protein>
<dbReference type="PATRIC" id="fig|1405.8.peg.2745"/>
<evidence type="ECO:0000256" key="3">
    <source>
        <dbReference type="ARBA" id="ARBA00009789"/>
    </source>
</evidence>
<dbReference type="NCBIfam" id="TIGR00453">
    <property type="entry name" value="ispD"/>
    <property type="match status" value="1"/>
</dbReference>
<keyword evidence="5 7" id="KW-0548">Nucleotidyltransferase</keyword>
<dbReference type="PANTHER" id="PTHR32125:SF4">
    <property type="entry name" value="2-C-METHYL-D-ERYTHRITOL 4-PHOSPHATE CYTIDYLYLTRANSFERASE, CHLOROPLASTIC"/>
    <property type="match status" value="1"/>
</dbReference>
<dbReference type="PANTHER" id="PTHR32125">
    <property type="entry name" value="2-C-METHYL-D-ERYTHRITOL 4-PHOSPHATE CYTIDYLYLTRANSFERASE, CHLOROPLASTIC"/>
    <property type="match status" value="1"/>
</dbReference>
<dbReference type="InterPro" id="IPR029044">
    <property type="entry name" value="Nucleotide-diphossugar_trans"/>
</dbReference>
<evidence type="ECO:0000256" key="4">
    <source>
        <dbReference type="ARBA" id="ARBA00022679"/>
    </source>
</evidence>
<keyword evidence="4 7" id="KW-0808">Transferase</keyword>
<dbReference type="Pfam" id="PF01128">
    <property type="entry name" value="IspD"/>
    <property type="match status" value="1"/>
</dbReference>
<comment type="function">
    <text evidence="7">Catalyzes the formation of 4-diphosphocytidyl-2-C-methyl-D-erythritol from CTP and 2-C-methyl-D-erythritol 4-phosphate (MEP).</text>
</comment>
<comment type="catalytic activity">
    <reaction evidence="1 7">
        <text>2-C-methyl-D-erythritol 4-phosphate + CTP + H(+) = 4-CDP-2-C-methyl-D-erythritol + diphosphate</text>
        <dbReference type="Rhea" id="RHEA:13429"/>
        <dbReference type="ChEBI" id="CHEBI:15378"/>
        <dbReference type="ChEBI" id="CHEBI:33019"/>
        <dbReference type="ChEBI" id="CHEBI:37563"/>
        <dbReference type="ChEBI" id="CHEBI:57823"/>
        <dbReference type="ChEBI" id="CHEBI:58262"/>
        <dbReference type="EC" id="2.7.7.60"/>
    </reaction>
</comment>
<dbReference type="EMBL" id="QVOD01000029">
    <property type="protein sequence ID" value="RFT65013.1"/>
    <property type="molecule type" value="Genomic_DNA"/>
</dbReference>
<reference evidence="8 10" key="1">
    <citation type="submission" date="2014-04" db="EMBL/GenBank/DDBJ databases">
        <authorList>
            <person name="Bishop-Lilly K.A."/>
            <person name="Broomall S.M."/>
            <person name="Chain P.S."/>
            <person name="Chertkov O."/>
            <person name="Coyne S.R."/>
            <person name="Daligault H.E."/>
            <person name="Davenport K.W."/>
            <person name="Erkkila T."/>
            <person name="Frey K.G."/>
            <person name="Gibbons H.S."/>
            <person name="Gu W."/>
            <person name="Jaissle J."/>
            <person name="Johnson S.L."/>
            <person name="Koroleva G.I."/>
            <person name="Ladner J.T."/>
            <person name="Lo C.-C."/>
            <person name="Minogue T.D."/>
            <person name="Munk C."/>
            <person name="Palacios G.F."/>
            <person name="Redden C.L."/>
            <person name="Rosenzweig C.N."/>
            <person name="Scholz M.B."/>
            <person name="Teshima H."/>
            <person name="Xu Y."/>
        </authorList>
    </citation>
    <scope>NUCLEOTIDE SEQUENCE [LARGE SCALE GENOMIC DNA]</scope>
    <source>
        <strain evidence="8 10">BHP</strain>
    </source>
</reference>
<dbReference type="Proteomes" id="UP000264294">
    <property type="component" value="Unassembled WGS sequence"/>
</dbReference>
<dbReference type="InterPro" id="IPR001228">
    <property type="entry name" value="IspD"/>
</dbReference>
<evidence type="ECO:0000256" key="1">
    <source>
        <dbReference type="ARBA" id="ARBA00001282"/>
    </source>
</evidence>
<feature type="site" description="Positions MEP for the nucleophilic attack" evidence="7">
    <location>
        <position position="207"/>
    </location>
</feature>
<dbReference type="RefSeq" id="WP_042981347.1">
    <property type="nucleotide sequence ID" value="NZ_JMQC01000008.1"/>
</dbReference>
<dbReference type="STRING" id="1405.B7492_00550"/>
<evidence type="ECO:0000313" key="11">
    <source>
        <dbReference type="Proteomes" id="UP000264294"/>
    </source>
</evidence>
<dbReference type="InterPro" id="IPR018294">
    <property type="entry name" value="ISPD_synthase_CS"/>
</dbReference>
<dbReference type="InterPro" id="IPR050088">
    <property type="entry name" value="IspD/TarI_cytidylyltransf_bact"/>
</dbReference>
<reference evidence="9 11" key="2">
    <citation type="submission" date="2018-08" db="EMBL/GenBank/DDBJ databases">
        <title>Bacillus clarus sp. nov. strain PS00077A.</title>
        <authorList>
            <person name="Mendez Acevedo M."/>
            <person name="Carroll L."/>
            <person name="Mukherjee M."/>
            <person name="Wiedmann M."/>
            <person name="Kovac J."/>
        </authorList>
    </citation>
    <scope>NUCLEOTIDE SEQUENCE [LARGE SCALE GENOMIC DNA]</scope>
    <source>
        <strain evidence="9 11">PS00077A</strain>
    </source>
</reference>
<comment type="similarity">
    <text evidence="3 7">Belongs to the IspD/TarI cytidylyltransferase family. IspD subfamily.</text>
</comment>
<dbReference type="HAMAP" id="MF_00108">
    <property type="entry name" value="IspD"/>
    <property type="match status" value="1"/>
</dbReference>
<dbReference type="Proteomes" id="UP000029389">
    <property type="component" value="Unassembled WGS sequence"/>
</dbReference>
<feature type="site" description="Positions MEP for the nucleophilic attack" evidence="7">
    <location>
        <position position="151"/>
    </location>
</feature>
<dbReference type="EC" id="2.7.7.60" evidence="7"/>
<evidence type="ECO:0000313" key="8">
    <source>
        <dbReference type="EMBL" id="KFN03616.1"/>
    </source>
</evidence>
<evidence type="ECO:0000256" key="6">
    <source>
        <dbReference type="ARBA" id="ARBA00023229"/>
    </source>
</evidence>
<dbReference type="GO" id="GO:0050518">
    <property type="term" value="F:2-C-methyl-D-erythritol 4-phosphate cytidylyltransferase activity"/>
    <property type="evidence" value="ECO:0007669"/>
    <property type="project" value="UniProtKB-UniRule"/>
</dbReference>
<organism evidence="8 10">
    <name type="scientific">Bacillus clarus</name>
    <dbReference type="NCBI Taxonomy" id="2338372"/>
    <lineage>
        <taxon>Bacteria</taxon>
        <taxon>Bacillati</taxon>
        <taxon>Bacillota</taxon>
        <taxon>Bacilli</taxon>
        <taxon>Bacillales</taxon>
        <taxon>Bacillaceae</taxon>
        <taxon>Bacillus</taxon>
        <taxon>Bacillus cereus group</taxon>
    </lineage>
</organism>
<evidence type="ECO:0000256" key="7">
    <source>
        <dbReference type="HAMAP-Rule" id="MF_00108"/>
    </source>
</evidence>
<comment type="caution">
    <text evidence="8">The sequence shown here is derived from an EMBL/GenBank/DDBJ whole genome shotgun (WGS) entry which is preliminary data.</text>
</comment>
<name>A0A090ZHB1_9BACI</name>